<feature type="region of interest" description="Disordered" evidence="1">
    <location>
        <begin position="42"/>
        <end position="71"/>
    </location>
</feature>
<feature type="compositionally biased region" description="Acidic residues" evidence="1">
    <location>
        <begin position="56"/>
        <end position="71"/>
    </location>
</feature>
<name>A0AAV0VT64_9HEMI</name>
<feature type="region of interest" description="Disordered" evidence="1">
    <location>
        <begin position="1"/>
        <end position="23"/>
    </location>
</feature>
<comment type="caution">
    <text evidence="2">The sequence shown here is derived from an EMBL/GenBank/DDBJ whole genome shotgun (WGS) entry which is preliminary data.</text>
</comment>
<dbReference type="Proteomes" id="UP001160148">
    <property type="component" value="Unassembled WGS sequence"/>
</dbReference>
<protein>
    <submittedName>
        <fullName evidence="2">Uncharacterized protein</fullName>
    </submittedName>
</protein>
<sequence>MTGQTGKPKDQHEYETENTIQPTLTDRLNKYLLCVYLDRLNEEDSDSHSGSRQFVSEDDAADTDTEEAFTD</sequence>
<evidence type="ECO:0000313" key="2">
    <source>
        <dbReference type="EMBL" id="CAI6347436.1"/>
    </source>
</evidence>
<accession>A0AAV0VT64</accession>
<reference evidence="2 3" key="1">
    <citation type="submission" date="2023-01" db="EMBL/GenBank/DDBJ databases">
        <authorList>
            <person name="Whitehead M."/>
        </authorList>
    </citation>
    <scope>NUCLEOTIDE SEQUENCE [LARGE SCALE GENOMIC DNA]</scope>
</reference>
<dbReference type="EMBL" id="CARXXK010000001">
    <property type="protein sequence ID" value="CAI6347436.1"/>
    <property type="molecule type" value="Genomic_DNA"/>
</dbReference>
<gene>
    <name evidence="2" type="ORF">MEUPH1_LOCUS4227</name>
</gene>
<evidence type="ECO:0000256" key="1">
    <source>
        <dbReference type="SAM" id="MobiDB-lite"/>
    </source>
</evidence>
<keyword evidence="3" id="KW-1185">Reference proteome</keyword>
<proteinExistence type="predicted"/>
<organism evidence="2 3">
    <name type="scientific">Macrosiphum euphorbiae</name>
    <name type="common">potato aphid</name>
    <dbReference type="NCBI Taxonomy" id="13131"/>
    <lineage>
        <taxon>Eukaryota</taxon>
        <taxon>Metazoa</taxon>
        <taxon>Ecdysozoa</taxon>
        <taxon>Arthropoda</taxon>
        <taxon>Hexapoda</taxon>
        <taxon>Insecta</taxon>
        <taxon>Pterygota</taxon>
        <taxon>Neoptera</taxon>
        <taxon>Paraneoptera</taxon>
        <taxon>Hemiptera</taxon>
        <taxon>Sternorrhyncha</taxon>
        <taxon>Aphidomorpha</taxon>
        <taxon>Aphidoidea</taxon>
        <taxon>Aphididae</taxon>
        <taxon>Macrosiphini</taxon>
        <taxon>Macrosiphum</taxon>
    </lineage>
</organism>
<dbReference type="AlphaFoldDB" id="A0AAV0VT64"/>
<evidence type="ECO:0000313" key="3">
    <source>
        <dbReference type="Proteomes" id="UP001160148"/>
    </source>
</evidence>